<dbReference type="Proteomes" id="UP001146120">
    <property type="component" value="Unassembled WGS sequence"/>
</dbReference>
<keyword evidence="2" id="KW-1185">Reference proteome</keyword>
<reference evidence="1" key="1">
    <citation type="submission" date="2022-11" db="EMBL/GenBank/DDBJ databases">
        <authorList>
            <person name="Morgan W.R."/>
            <person name="Tartar A."/>
        </authorList>
    </citation>
    <scope>NUCLEOTIDE SEQUENCE</scope>
    <source>
        <strain evidence="1">ARSEF 373</strain>
    </source>
</reference>
<name>A0AAV2YJC5_9STRA</name>
<evidence type="ECO:0000313" key="2">
    <source>
        <dbReference type="Proteomes" id="UP001146120"/>
    </source>
</evidence>
<gene>
    <name evidence="1" type="ORF">N0F65_008262</name>
</gene>
<sequence>AHARTVSIPDNKIQKARLRVPRNFQSKQPENGLFSKPSVRFGTCCLAEFTRHASSFDNVALTAATSLGSCTSSRTDTSAACEPACLASFQLHTFTCTWTRAMLVCPRPSNKELHAYPLRRGKNVWIASTNTSEFSINVRELLAIVTAVSLWADRWRHLYDTTNTLHIRCWLDNAAAVSSRNHMAQEFHRRLGALEATFTLRVSAQHLSRASIFLADLRSRELDQVSETTPQLFHWQSCYASNMPAAGSRGADGAHPTDAQGGFQLTKKSNPFNTLYLPHTAGEARCRHVTTPFDVNSATSAGNIVPTLASNPSSAPVTSCFSAECVPAPHHLELENQAPLQFCDSSESGPTSPSPATVSSMGLRCWAFSSCSNDPSI</sequence>
<evidence type="ECO:0000313" key="1">
    <source>
        <dbReference type="EMBL" id="DAZ94170.1"/>
    </source>
</evidence>
<dbReference type="EMBL" id="DAKRPA010000265">
    <property type="protein sequence ID" value="DAZ94170.1"/>
    <property type="molecule type" value="Genomic_DNA"/>
</dbReference>
<protein>
    <submittedName>
        <fullName evidence="1">Uncharacterized protein</fullName>
    </submittedName>
</protein>
<feature type="non-terminal residue" evidence="1">
    <location>
        <position position="1"/>
    </location>
</feature>
<organism evidence="1 2">
    <name type="scientific">Lagenidium giganteum</name>
    <dbReference type="NCBI Taxonomy" id="4803"/>
    <lineage>
        <taxon>Eukaryota</taxon>
        <taxon>Sar</taxon>
        <taxon>Stramenopiles</taxon>
        <taxon>Oomycota</taxon>
        <taxon>Peronosporomycetes</taxon>
        <taxon>Pythiales</taxon>
        <taxon>Pythiaceae</taxon>
    </lineage>
</organism>
<proteinExistence type="predicted"/>
<reference evidence="1" key="2">
    <citation type="journal article" date="2023" name="Microbiol Resour">
        <title>Decontamination and Annotation of the Draft Genome Sequence of the Oomycete Lagenidium giganteum ARSEF 373.</title>
        <authorList>
            <person name="Morgan W.R."/>
            <person name="Tartar A."/>
        </authorList>
    </citation>
    <scope>NUCLEOTIDE SEQUENCE</scope>
    <source>
        <strain evidence="1">ARSEF 373</strain>
    </source>
</reference>
<dbReference type="AlphaFoldDB" id="A0AAV2YJC5"/>
<comment type="caution">
    <text evidence="1">The sequence shown here is derived from an EMBL/GenBank/DDBJ whole genome shotgun (WGS) entry which is preliminary data.</text>
</comment>
<accession>A0AAV2YJC5</accession>